<evidence type="ECO:0000313" key="8">
    <source>
        <dbReference type="Proteomes" id="UP001178508"/>
    </source>
</evidence>
<sequence length="231" mass="26345">MRFKLLSSQQEDDEEEEVVDKPPSSSPRAVTGPHHSRARITSSCTALRSPCSPCYSMASSSKATLILLIYGILMHYSVFCTPLGLSYPKIRLENDAFDEDGNSLSDMGFDSDQIAIRSPPSLNDDAYTLYYPPEKRAERHAEEELDRALREILGQLTARHYLHSLMTIRAGEDTSMEEESEPLSKRHSDGIFTDSYSRYRKQKAVQKYLAAVLGRRYRQRVRNKGRRLAYL</sequence>
<name>A0AAV1GHV9_XYRNO</name>
<keyword evidence="3" id="KW-0964">Secreted</keyword>
<evidence type="ECO:0000256" key="4">
    <source>
        <dbReference type="SAM" id="MobiDB-lite"/>
    </source>
</evidence>
<proteinExistence type="inferred from homology"/>
<dbReference type="PANTHER" id="PTHR11213:SF1">
    <property type="entry name" value="PITUITARY ADENYLATE CYCLASE-ACTIVATING POLYPEPTIDE"/>
    <property type="match status" value="1"/>
</dbReference>
<dbReference type="PANTHER" id="PTHR11213">
    <property type="entry name" value="GLUCAGON-FAMILY NEUROPEPTIDE"/>
    <property type="match status" value="1"/>
</dbReference>
<dbReference type="AlphaFoldDB" id="A0AAV1GHV9"/>
<dbReference type="EMBL" id="OY660877">
    <property type="protein sequence ID" value="CAJ1072746.1"/>
    <property type="molecule type" value="Genomic_DNA"/>
</dbReference>
<dbReference type="SMART" id="SM00070">
    <property type="entry name" value="GLUCA"/>
    <property type="match status" value="2"/>
</dbReference>
<accession>A0AAV1GHV9</accession>
<keyword evidence="5" id="KW-1133">Transmembrane helix</keyword>
<evidence type="ECO:0000256" key="3">
    <source>
        <dbReference type="ARBA" id="ARBA00022525"/>
    </source>
</evidence>
<dbReference type="GO" id="GO:0031175">
    <property type="term" value="P:neuron projection development"/>
    <property type="evidence" value="ECO:0007669"/>
    <property type="project" value="TreeGrafter"/>
</dbReference>
<protein>
    <recommendedName>
        <fullName evidence="6">Glucagon / GIP / secretin / VIP family domain-containing protein</fullName>
    </recommendedName>
</protein>
<dbReference type="GO" id="GO:0007218">
    <property type="term" value="P:neuropeptide signaling pathway"/>
    <property type="evidence" value="ECO:0007669"/>
    <property type="project" value="TreeGrafter"/>
</dbReference>
<dbReference type="GO" id="GO:0043204">
    <property type="term" value="C:perikaryon"/>
    <property type="evidence" value="ECO:0007669"/>
    <property type="project" value="TreeGrafter"/>
</dbReference>
<reference evidence="7" key="1">
    <citation type="submission" date="2023-08" db="EMBL/GenBank/DDBJ databases">
        <authorList>
            <person name="Alioto T."/>
            <person name="Alioto T."/>
            <person name="Gomez Garrido J."/>
        </authorList>
    </citation>
    <scope>NUCLEOTIDE SEQUENCE</scope>
</reference>
<dbReference type="GO" id="GO:0005576">
    <property type="term" value="C:extracellular region"/>
    <property type="evidence" value="ECO:0007669"/>
    <property type="project" value="UniProtKB-SubCell"/>
</dbReference>
<dbReference type="GO" id="GO:0070374">
    <property type="term" value="P:positive regulation of ERK1 and ERK2 cascade"/>
    <property type="evidence" value="ECO:0007669"/>
    <property type="project" value="TreeGrafter"/>
</dbReference>
<dbReference type="GO" id="GO:0016521">
    <property type="term" value="F:pituitary adenylate cyclase activating polypeptide activity"/>
    <property type="evidence" value="ECO:0007669"/>
    <property type="project" value="TreeGrafter"/>
</dbReference>
<dbReference type="Proteomes" id="UP001178508">
    <property type="component" value="Chromosome 14"/>
</dbReference>
<keyword evidence="5" id="KW-0472">Membrane</keyword>
<evidence type="ECO:0000256" key="1">
    <source>
        <dbReference type="ARBA" id="ARBA00004613"/>
    </source>
</evidence>
<dbReference type="GO" id="GO:0007189">
    <property type="term" value="P:adenylate cyclase-activating G protein-coupled receptor signaling pathway"/>
    <property type="evidence" value="ECO:0007669"/>
    <property type="project" value="TreeGrafter"/>
</dbReference>
<keyword evidence="5" id="KW-0812">Transmembrane</keyword>
<feature type="region of interest" description="Disordered" evidence="4">
    <location>
        <begin position="1"/>
        <end position="37"/>
    </location>
</feature>
<comment type="subcellular location">
    <subcellularLocation>
        <location evidence="1">Secreted</location>
    </subcellularLocation>
</comment>
<dbReference type="GO" id="GO:0032880">
    <property type="term" value="P:regulation of protein localization"/>
    <property type="evidence" value="ECO:0007669"/>
    <property type="project" value="TreeGrafter"/>
</dbReference>
<organism evidence="7 8">
    <name type="scientific">Xyrichtys novacula</name>
    <name type="common">Pearly razorfish</name>
    <name type="synonym">Hemipteronotus novacula</name>
    <dbReference type="NCBI Taxonomy" id="13765"/>
    <lineage>
        <taxon>Eukaryota</taxon>
        <taxon>Metazoa</taxon>
        <taxon>Chordata</taxon>
        <taxon>Craniata</taxon>
        <taxon>Vertebrata</taxon>
        <taxon>Euteleostomi</taxon>
        <taxon>Actinopterygii</taxon>
        <taxon>Neopterygii</taxon>
        <taxon>Teleostei</taxon>
        <taxon>Neoteleostei</taxon>
        <taxon>Acanthomorphata</taxon>
        <taxon>Eupercaria</taxon>
        <taxon>Labriformes</taxon>
        <taxon>Labridae</taxon>
        <taxon>Xyrichtys</taxon>
    </lineage>
</organism>
<evidence type="ECO:0000313" key="7">
    <source>
        <dbReference type="EMBL" id="CAJ1072746.1"/>
    </source>
</evidence>
<evidence type="ECO:0000256" key="2">
    <source>
        <dbReference type="ARBA" id="ARBA00008369"/>
    </source>
</evidence>
<dbReference type="Pfam" id="PF00123">
    <property type="entry name" value="Hormone_2"/>
    <property type="match status" value="2"/>
</dbReference>
<dbReference type="GO" id="GO:0051428">
    <property type="term" value="F:peptide hormone receptor binding"/>
    <property type="evidence" value="ECO:0007669"/>
    <property type="project" value="TreeGrafter"/>
</dbReference>
<feature type="domain" description="Glucagon / GIP / secretin / VIP family" evidence="6">
    <location>
        <begin position="187"/>
        <end position="209"/>
    </location>
</feature>
<comment type="similarity">
    <text evidence="2">Belongs to the glucagon family.</text>
</comment>
<gene>
    <name evidence="7" type="ORF">XNOV1_A002605</name>
</gene>
<dbReference type="InterPro" id="IPR046963">
    <property type="entry name" value="VIP/GHRH-like"/>
</dbReference>
<evidence type="ECO:0000259" key="6">
    <source>
        <dbReference type="PROSITE" id="PS00260"/>
    </source>
</evidence>
<dbReference type="PROSITE" id="PS00260">
    <property type="entry name" value="GLUCAGON"/>
    <property type="match status" value="1"/>
</dbReference>
<feature type="transmembrane region" description="Helical" evidence="5">
    <location>
        <begin position="65"/>
        <end position="85"/>
    </location>
</feature>
<dbReference type="GO" id="GO:0005184">
    <property type="term" value="F:neuropeptide hormone activity"/>
    <property type="evidence" value="ECO:0007669"/>
    <property type="project" value="InterPro"/>
</dbReference>
<dbReference type="InterPro" id="IPR000532">
    <property type="entry name" value="Glucagon_GIP_secretin_VIP"/>
</dbReference>
<dbReference type="GO" id="GO:0043005">
    <property type="term" value="C:neuron projection"/>
    <property type="evidence" value="ECO:0007669"/>
    <property type="project" value="TreeGrafter"/>
</dbReference>
<evidence type="ECO:0000256" key="5">
    <source>
        <dbReference type="SAM" id="Phobius"/>
    </source>
</evidence>
<keyword evidence="8" id="KW-1185">Reference proteome</keyword>